<protein>
    <submittedName>
        <fullName evidence="1">Uncharacterized protein</fullName>
    </submittedName>
</protein>
<evidence type="ECO:0000313" key="2">
    <source>
        <dbReference type="Proteomes" id="UP000223234"/>
    </source>
</evidence>
<organism evidence="1 2">
    <name type="scientific">Tsukamurella phage TIN4</name>
    <dbReference type="NCBI Taxonomy" id="1636547"/>
    <lineage>
        <taxon>Viruses</taxon>
        <taxon>Duplodnaviria</taxon>
        <taxon>Heunggongvirae</taxon>
        <taxon>Uroviricota</taxon>
        <taxon>Caudoviricetes</taxon>
        <taxon>Tinduovirus</taxon>
        <taxon>Tinduovirus TIN3</taxon>
    </lineage>
</organism>
<name>A0A0K0N5F9_9CAUD</name>
<evidence type="ECO:0000313" key="1">
    <source>
        <dbReference type="EMBL" id="AKJ71945.1"/>
    </source>
</evidence>
<sequence length="67" mass="7398">MIYSQTSSESCGLCAGIKAIGPIPARVGTADTAYCAICNCIWRNRGDGWYIPDVFEITRLQNMKRIP</sequence>
<dbReference type="EMBL" id="KR011064">
    <property type="protein sequence ID" value="AKJ71945.1"/>
    <property type="molecule type" value="Genomic_DNA"/>
</dbReference>
<dbReference type="Proteomes" id="UP000223234">
    <property type="component" value="Segment"/>
</dbReference>
<gene>
    <name evidence="1" type="ORF">TIN4_39</name>
</gene>
<accession>A0A0K0N5F9</accession>
<reference evidence="1 2" key="1">
    <citation type="journal article" date="2015" name="Appl. Environ. Microbiol.">
        <title>Three of a Kind: Genetically Similar Tsukamurella Phages TIN2, TIN3, and TIN4.</title>
        <authorList>
            <person name="Dyson Z.A."/>
            <person name="Tucci J."/>
            <person name="Seviour R.J."/>
            <person name="Petrovski S."/>
        </authorList>
    </citation>
    <scope>NUCLEOTIDE SEQUENCE [LARGE SCALE GENOMIC DNA]</scope>
</reference>
<proteinExistence type="predicted"/>